<name>E0U861_GLOV7</name>
<dbReference type="AlphaFoldDB" id="E0U861"/>
<dbReference type="KEGG" id="cyj:Cyan7822_5389"/>
<organism evidence="2 3">
    <name type="scientific">Gloeothece verrucosa (strain PCC 7822)</name>
    <name type="common">Cyanothece sp. (strain PCC 7822)</name>
    <dbReference type="NCBI Taxonomy" id="497965"/>
    <lineage>
        <taxon>Bacteria</taxon>
        <taxon>Bacillati</taxon>
        <taxon>Cyanobacteriota</taxon>
        <taxon>Cyanophyceae</taxon>
        <taxon>Oscillatoriophycideae</taxon>
        <taxon>Chroococcales</taxon>
        <taxon>Aphanothecaceae</taxon>
        <taxon>Gloeothece</taxon>
        <taxon>Gloeothece verrucosa</taxon>
    </lineage>
</organism>
<gene>
    <name evidence="2" type="ordered locus">Cyan7822_5389</name>
</gene>
<proteinExistence type="predicted"/>
<protein>
    <submittedName>
        <fullName evidence="2">Uncharacterized protein</fullName>
    </submittedName>
</protein>
<dbReference type="EMBL" id="CP002198">
    <property type="protein sequence ID" value="ADN17266.1"/>
    <property type="molecule type" value="Genomic_DNA"/>
</dbReference>
<keyword evidence="3" id="KW-1185">Reference proteome</keyword>
<keyword evidence="1" id="KW-0175">Coiled coil</keyword>
<accession>E0U861</accession>
<evidence type="ECO:0000256" key="1">
    <source>
        <dbReference type="SAM" id="Coils"/>
    </source>
</evidence>
<evidence type="ECO:0000313" key="2">
    <source>
        <dbReference type="EMBL" id="ADN17266.1"/>
    </source>
</evidence>
<dbReference type="Proteomes" id="UP000008206">
    <property type="component" value="Chromosome"/>
</dbReference>
<feature type="coiled-coil region" evidence="1">
    <location>
        <begin position="8"/>
        <end position="39"/>
    </location>
</feature>
<dbReference type="HOGENOM" id="CLU_3308354_0_0_3"/>
<reference evidence="3" key="1">
    <citation type="journal article" date="2011" name="MBio">
        <title>Novel metabolic attributes of the genus Cyanothece, comprising a group of unicellular nitrogen-fixing Cyanobacteria.</title>
        <authorList>
            <person name="Bandyopadhyay A."/>
            <person name="Elvitigala T."/>
            <person name="Welsh E."/>
            <person name="Stockel J."/>
            <person name="Liberton M."/>
            <person name="Min H."/>
            <person name="Sherman L.A."/>
            <person name="Pakrasi H.B."/>
        </authorList>
    </citation>
    <scope>NUCLEOTIDE SEQUENCE [LARGE SCALE GENOMIC DNA]</scope>
    <source>
        <strain evidence="3">PCC 7822</strain>
    </source>
</reference>
<sequence length="39" mass="4603">MSQDLLYYEDLQCNLKQVLDRIQETFARLINDASSLLNQ</sequence>
<evidence type="ECO:0000313" key="3">
    <source>
        <dbReference type="Proteomes" id="UP000008206"/>
    </source>
</evidence>